<feature type="region of interest" description="Disordered" evidence="4">
    <location>
        <begin position="901"/>
        <end position="975"/>
    </location>
</feature>
<comment type="subcellular location">
    <subcellularLocation>
        <location evidence="1">Cytoplasm</location>
    </subcellularLocation>
</comment>
<feature type="region of interest" description="Disordered" evidence="4">
    <location>
        <begin position="402"/>
        <end position="431"/>
    </location>
</feature>
<dbReference type="CDD" id="cd06686">
    <property type="entry name" value="PDZ4_GRIP1-2-like"/>
    <property type="match status" value="1"/>
</dbReference>
<feature type="compositionally biased region" description="Basic and acidic residues" evidence="4">
    <location>
        <begin position="964"/>
        <end position="975"/>
    </location>
</feature>
<evidence type="ECO:0000259" key="5">
    <source>
        <dbReference type="PROSITE" id="PS50106"/>
    </source>
</evidence>
<feature type="compositionally biased region" description="Basic residues" evidence="4">
    <location>
        <begin position="1003"/>
        <end position="1018"/>
    </location>
</feature>
<dbReference type="KEGG" id="osn:115212289"/>
<dbReference type="AlphaFoldDB" id="A0A7E6EYY1"/>
<dbReference type="Pfam" id="PF00595">
    <property type="entry name" value="PDZ"/>
    <property type="match status" value="7"/>
</dbReference>
<accession>A0A7E6EYY1</accession>
<keyword evidence="3" id="KW-0677">Repeat</keyword>
<feature type="domain" description="PDZ" evidence="5">
    <location>
        <begin position="1062"/>
        <end position="1144"/>
    </location>
</feature>
<feature type="domain" description="PDZ" evidence="5">
    <location>
        <begin position="555"/>
        <end position="639"/>
    </location>
</feature>
<keyword evidence="7" id="KW-0675">Receptor</keyword>
<feature type="region of interest" description="Disordered" evidence="4">
    <location>
        <begin position="998"/>
        <end position="1019"/>
    </location>
</feature>
<organism evidence="6 7">
    <name type="scientific">Octopus sinensis</name>
    <name type="common">East Asian common octopus</name>
    <dbReference type="NCBI Taxonomy" id="2607531"/>
    <lineage>
        <taxon>Eukaryota</taxon>
        <taxon>Metazoa</taxon>
        <taxon>Spiralia</taxon>
        <taxon>Lophotrochozoa</taxon>
        <taxon>Mollusca</taxon>
        <taxon>Cephalopoda</taxon>
        <taxon>Coleoidea</taxon>
        <taxon>Octopodiformes</taxon>
        <taxon>Octopoda</taxon>
        <taxon>Incirrata</taxon>
        <taxon>Octopodidae</taxon>
        <taxon>Octopus</taxon>
    </lineage>
</organism>
<evidence type="ECO:0000256" key="4">
    <source>
        <dbReference type="SAM" id="MobiDB-lite"/>
    </source>
</evidence>
<dbReference type="Gene3D" id="2.30.42.10">
    <property type="match status" value="7"/>
</dbReference>
<feature type="domain" description="PDZ" evidence="5">
    <location>
        <begin position="166"/>
        <end position="252"/>
    </location>
</feature>
<dbReference type="FunFam" id="2.30.42.10:FF:000021">
    <property type="entry name" value="Glutamate receptor interacting protein 1"/>
    <property type="match status" value="1"/>
</dbReference>
<evidence type="ECO:0000313" key="6">
    <source>
        <dbReference type="Proteomes" id="UP000515154"/>
    </source>
</evidence>
<dbReference type="SUPFAM" id="SSF50156">
    <property type="entry name" value="PDZ domain-like"/>
    <property type="match status" value="7"/>
</dbReference>
<proteinExistence type="predicted"/>
<evidence type="ECO:0000313" key="7">
    <source>
        <dbReference type="RefSeq" id="XP_036360624.1"/>
    </source>
</evidence>
<name>A0A7E6EYY1_9MOLL</name>
<sequence>MPGWKPNCFRTSINEVSGEDSQKEKRRYFWTVRARTSETVHYHPAPDIGAPDLRQEADEERRGIAIVELYKAEGCTLGLTISGGVDKNCRPQVSNLRPGSIAHRCDALEVGDFILSVNGIRTSALKHEEIVNLLKNAGEQVILEVEYEVPESALQSAFSIQCKRHEIVLEKEGNSFGFTLRGGLSLERMKSHALTVTSVRAGGPADRDGHLKAGDRVIAINGFNVAHLSLSETMAMMQKCESRSAFLVEYDVSVMDAVQNATGPLLVEIEKVPGVSIGIGLSHVTHNSKRSISIETVAPMGIADRSGAIHVGDQILSIDGASVERMSLPEASQLLKSGSGDQVRLEIIPISHIQQRASREAIARKALVPICMPSSVSTPTLALPSSPFGTLHNYNTIRSSGSCGRNSGTLPSRISSQSNSHRSWSRPDRKQASCMSVASTVTSVMPNNQICHTEVVEVILYHDHRGPGITLSGGIFSTTVLTEPPVISYVEPGSAADRSGVIQEGDRIISINGQELVDKTFDEANTLLKESGTRCLLEIEFDVTESVLPSSGTFVVKLPRRSYGLGITVNAPNNRKPTDPLIITDVRRGSVANRCGSIQPSDKLLAINDIRMEPCCADEAANLLETADDIIVLKIRRDDPYGDEDSEDCVTYTVELQKRGGVLGITISGTDNPMDPITISGLTEGGLAERDATGAIHVGDKLLAINGNTTRGCNLSEAINMLQLAGDLVTLKISRTVEKTTTKKRFENGKRGYSFHATEIIRQELSSFGIQQASPLRHQVTHQLPPPPPQHLRQLSRQPARCRRPISSALALMSASASQRNSRGSHYRHSDETCSVNSFKYQSYQTNTENRPKGVEREDYSHKTATPIPSVDSALESWGSSGLESFNQNSNIHTVLVTKNGSSSINHSPDKSATLPADFRSYPDSIESSSEADGSMEGNSTHHHYTDDGWQDNESNQSYEDSSDNEKADEWSRTCDDLENTDTSEMLRQIGASLRQRSVASLHKIRSREGRRKPKKSNCHCAQGNDNIIASSLTNTCTDLVPATFDEQVQTIFSPTPIELHKFTIAKENATEDFGFSLSEGMYEKGVYISAIRPGSLAEKSGLLQYDRILQVNNVKTRDFDCRLVVPVIAEAGSCLELVVSRNPLADASNEGRAYMLNNKKPLKSL</sequence>
<dbReference type="InterPro" id="IPR036034">
    <property type="entry name" value="PDZ_sf"/>
</dbReference>
<dbReference type="CDD" id="cd06682">
    <property type="entry name" value="PDZ5_GRIP1-2-like"/>
    <property type="match status" value="1"/>
</dbReference>
<feature type="region of interest" description="Disordered" evidence="4">
    <location>
        <begin position="813"/>
        <end position="832"/>
    </location>
</feature>
<dbReference type="Proteomes" id="UP000515154">
    <property type="component" value="Linkage group LG1"/>
</dbReference>
<feature type="compositionally biased region" description="Low complexity" evidence="4">
    <location>
        <begin position="412"/>
        <end position="422"/>
    </location>
</feature>
<dbReference type="CDD" id="cd06681">
    <property type="entry name" value="PDZ2_GRIP1-2-like"/>
    <property type="match status" value="1"/>
</dbReference>
<dbReference type="CDD" id="cd06685">
    <property type="entry name" value="PDZ7_GRIP1-2-like"/>
    <property type="match status" value="1"/>
</dbReference>
<dbReference type="PANTHER" id="PTHR46227:SF2">
    <property type="entry name" value="FI03335P"/>
    <property type="match status" value="1"/>
</dbReference>
<keyword evidence="6" id="KW-1185">Reference proteome</keyword>
<evidence type="ECO:0000256" key="3">
    <source>
        <dbReference type="ARBA" id="ARBA00022737"/>
    </source>
</evidence>
<dbReference type="GO" id="GO:0005737">
    <property type="term" value="C:cytoplasm"/>
    <property type="evidence" value="ECO:0007669"/>
    <property type="project" value="UniProtKB-SubCell"/>
</dbReference>
<feature type="region of interest" description="Disordered" evidence="4">
    <location>
        <begin position="841"/>
        <end position="871"/>
    </location>
</feature>
<dbReference type="PANTHER" id="PTHR46227">
    <property type="entry name" value="GLUTAMATE RECEPTOR-INTERACTING PROTEIN GRIP"/>
    <property type="match status" value="1"/>
</dbReference>
<feature type="domain" description="PDZ" evidence="5">
    <location>
        <begin position="651"/>
        <end position="737"/>
    </location>
</feature>
<feature type="domain" description="PDZ" evidence="5">
    <location>
        <begin position="266"/>
        <end position="337"/>
    </location>
</feature>
<dbReference type="CDD" id="cd06684">
    <property type="entry name" value="PDZ3_GRIP1-2-like"/>
    <property type="match status" value="1"/>
</dbReference>
<evidence type="ECO:0000256" key="2">
    <source>
        <dbReference type="ARBA" id="ARBA00022490"/>
    </source>
</evidence>
<dbReference type="SMART" id="SM00228">
    <property type="entry name" value="PDZ"/>
    <property type="match status" value="7"/>
</dbReference>
<dbReference type="PROSITE" id="PS50106">
    <property type="entry name" value="PDZ"/>
    <property type="match status" value="7"/>
</dbReference>
<dbReference type="InterPro" id="IPR043545">
    <property type="entry name" value="GRIP1/2"/>
</dbReference>
<feature type="domain" description="PDZ" evidence="5">
    <location>
        <begin position="66"/>
        <end position="149"/>
    </location>
</feature>
<evidence type="ECO:0000256" key="1">
    <source>
        <dbReference type="ARBA" id="ARBA00004496"/>
    </source>
</evidence>
<feature type="compositionally biased region" description="Basic and acidic residues" evidence="4">
    <location>
        <begin position="850"/>
        <end position="862"/>
    </location>
</feature>
<feature type="domain" description="PDZ" evidence="5">
    <location>
        <begin position="457"/>
        <end position="543"/>
    </location>
</feature>
<dbReference type="RefSeq" id="XP_036360624.1">
    <property type="nucleotide sequence ID" value="XM_036504731.1"/>
</dbReference>
<reference evidence="7" key="1">
    <citation type="submission" date="2025-08" db="UniProtKB">
        <authorList>
            <consortium name="RefSeq"/>
        </authorList>
    </citation>
    <scope>IDENTIFICATION</scope>
</reference>
<dbReference type="GO" id="GO:0098887">
    <property type="term" value="P:neurotransmitter receptor transport, endosome to postsynaptic membrane"/>
    <property type="evidence" value="ECO:0007669"/>
    <property type="project" value="TreeGrafter"/>
</dbReference>
<gene>
    <name evidence="7" type="primary">LOC115212289</name>
</gene>
<keyword evidence="2" id="KW-0963">Cytoplasm</keyword>
<dbReference type="InterPro" id="IPR001478">
    <property type="entry name" value="PDZ"/>
</dbReference>
<protein>
    <submittedName>
        <fullName evidence="7">Glutamate receptor-interacting protein 2 isoform X1</fullName>
    </submittedName>
</protein>